<feature type="compositionally biased region" description="Basic and acidic residues" evidence="4">
    <location>
        <begin position="484"/>
        <end position="493"/>
    </location>
</feature>
<feature type="domain" description="HTH myb-type" evidence="6">
    <location>
        <begin position="354"/>
        <end position="402"/>
    </location>
</feature>
<dbReference type="Gene3D" id="1.10.10.60">
    <property type="entry name" value="Homeodomain-like"/>
    <property type="match status" value="2"/>
</dbReference>
<sequence length="829" mass="93123">MGNNSSQPVPDPGNGATISRPTDMNSPKMDDIAASQQLIEEEGRAVCADDATDEGGGRSNPPSKQDTRRSVQFSARDDIIPSSPPSAPRANGRSPPAHNVQVPDSQVEASPTPTRAPVSPPMTSSIPTPARSSRKKKTHKKSRSIDAEPGSSAPLLGNDSVDRNNAAQDENVLQTPRSTGPTPKAGLIKALITPSKPQTRGTKSAKRRETCIQTPKTPSTNEPLRRYRCKKMATTSINAADGALNSARELHLPHDLRESGLFTADEEELIRRAIRDYQERYGLATNELVEIIQWTTDVHDCQVARTKADWTPQEIQEEEESDAFWEELKQIGLKRAHKQVKRHVRAHYHTFETGNWTEEEDEQLKSLMELHPRRWKLISLVMGNRSQSDIRKHWEDHVKYGKSRHTNRWSRQEEKLLVHAITTVTQRDENYRAENGEPSQVVSNRKAIDWPQVSIEMGNIRSRAQCIHKWKQMQKRNPPTAIPLEHKARRASDPDETVETTSQKRVAPSEQGGGSAGVTDQKRGRVRKSEAAASPGDSGQTAESRPKKRRRLQQGDKPVGSADAIDESRPAKKRRKSKKSARKVAEHDREQPDVASEEKATDLPSERTPMEQRDEAPIGQEPDQYHQPEVPTTSELQPQPPVSRPRTPGVAQMRWGDKFDLLEAVINREPDHEEDLDWHDVVAAMKRPWSIKTLQAALRELLTLVMDQGTLYDTLIELIQLVHKQHTNAELNEHYDPYQDADLDGDVDLAEEMDMKGSAELVENRDGAAASTLPNTKRERKLDTGDRLSRSRDVSPKRKKAKSEHDPAFRVKSTYLVTESDDTEREGEL</sequence>
<feature type="compositionally biased region" description="Basic residues" evidence="4">
    <location>
        <begin position="571"/>
        <end position="582"/>
    </location>
</feature>
<feature type="region of interest" description="Disordered" evidence="4">
    <location>
        <begin position="1"/>
        <end position="222"/>
    </location>
</feature>
<dbReference type="PROSITE" id="PS50090">
    <property type="entry name" value="MYB_LIKE"/>
    <property type="match status" value="2"/>
</dbReference>
<dbReference type="AlphaFoldDB" id="A0A6A6ZHZ9"/>
<dbReference type="CDD" id="cd00167">
    <property type="entry name" value="SANT"/>
    <property type="match status" value="2"/>
</dbReference>
<evidence type="ECO:0000256" key="4">
    <source>
        <dbReference type="SAM" id="MobiDB-lite"/>
    </source>
</evidence>
<evidence type="ECO:0000256" key="2">
    <source>
        <dbReference type="ARBA" id="ARBA00023125"/>
    </source>
</evidence>
<dbReference type="OrthoDB" id="39591at2759"/>
<keyword evidence="8" id="KW-1185">Reference proteome</keyword>
<reference evidence="7" key="1">
    <citation type="journal article" date="2020" name="Stud. Mycol.">
        <title>101 Dothideomycetes genomes: a test case for predicting lifestyles and emergence of pathogens.</title>
        <authorList>
            <person name="Haridas S."/>
            <person name="Albert R."/>
            <person name="Binder M."/>
            <person name="Bloem J."/>
            <person name="Labutti K."/>
            <person name="Salamov A."/>
            <person name="Andreopoulos B."/>
            <person name="Baker S."/>
            <person name="Barry K."/>
            <person name="Bills G."/>
            <person name="Bluhm B."/>
            <person name="Cannon C."/>
            <person name="Castanera R."/>
            <person name="Culley D."/>
            <person name="Daum C."/>
            <person name="Ezra D."/>
            <person name="Gonzalez J."/>
            <person name="Henrissat B."/>
            <person name="Kuo A."/>
            <person name="Liang C."/>
            <person name="Lipzen A."/>
            <person name="Lutzoni F."/>
            <person name="Magnuson J."/>
            <person name="Mondo S."/>
            <person name="Nolan M."/>
            <person name="Ohm R."/>
            <person name="Pangilinan J."/>
            <person name="Park H.-J."/>
            <person name="Ramirez L."/>
            <person name="Alfaro M."/>
            <person name="Sun H."/>
            <person name="Tritt A."/>
            <person name="Yoshinaga Y."/>
            <person name="Zwiers L.-H."/>
            <person name="Turgeon B."/>
            <person name="Goodwin S."/>
            <person name="Spatafora J."/>
            <person name="Crous P."/>
            <person name="Grigoriev I."/>
        </authorList>
    </citation>
    <scope>NUCLEOTIDE SEQUENCE</scope>
    <source>
        <strain evidence="7">CBS 113818</strain>
    </source>
</reference>
<accession>A0A6A6ZHZ9</accession>
<evidence type="ECO:0000313" key="7">
    <source>
        <dbReference type="EMBL" id="KAF2819847.1"/>
    </source>
</evidence>
<keyword evidence="3" id="KW-0539">Nucleus</keyword>
<dbReference type="SMART" id="SM00717">
    <property type="entry name" value="SANT"/>
    <property type="match status" value="3"/>
</dbReference>
<gene>
    <name evidence="7" type="ORF">CC86DRAFT_362231</name>
</gene>
<feature type="compositionally biased region" description="Basic and acidic residues" evidence="4">
    <location>
        <begin position="583"/>
        <end position="616"/>
    </location>
</feature>
<feature type="compositionally biased region" description="Polar residues" evidence="4">
    <location>
        <begin position="16"/>
        <end position="25"/>
    </location>
</feature>
<protein>
    <submittedName>
        <fullName evidence="7">Uncharacterized protein</fullName>
    </submittedName>
</protein>
<proteinExistence type="predicted"/>
<dbReference type="PANTHER" id="PTHR46380:SF2">
    <property type="entry name" value="CYCLIN-D-BINDING MYB-LIKE TRANSCRIPTION FACTOR 1"/>
    <property type="match status" value="1"/>
</dbReference>
<dbReference type="SUPFAM" id="SSF46689">
    <property type="entry name" value="Homeodomain-like"/>
    <property type="match status" value="1"/>
</dbReference>
<dbReference type="PROSITE" id="PS51294">
    <property type="entry name" value="HTH_MYB"/>
    <property type="match status" value="1"/>
</dbReference>
<dbReference type="GO" id="GO:0000976">
    <property type="term" value="F:transcription cis-regulatory region binding"/>
    <property type="evidence" value="ECO:0007669"/>
    <property type="project" value="TreeGrafter"/>
</dbReference>
<feature type="domain" description="Myb-like" evidence="5">
    <location>
        <begin position="354"/>
        <end position="398"/>
    </location>
</feature>
<evidence type="ECO:0000256" key="3">
    <source>
        <dbReference type="ARBA" id="ARBA00023242"/>
    </source>
</evidence>
<feature type="compositionally biased region" description="Low complexity" evidence="4">
    <location>
        <begin position="88"/>
        <end position="97"/>
    </location>
</feature>
<dbReference type="PANTHER" id="PTHR46380">
    <property type="entry name" value="CYCLIN-D-BINDING MYB-LIKE TRANSCRIPTION FACTOR 1"/>
    <property type="match status" value="1"/>
</dbReference>
<evidence type="ECO:0000259" key="5">
    <source>
        <dbReference type="PROSITE" id="PS50090"/>
    </source>
</evidence>
<dbReference type="GO" id="GO:0005634">
    <property type="term" value="C:nucleus"/>
    <property type="evidence" value="ECO:0007669"/>
    <property type="project" value="UniProtKB-SubCell"/>
</dbReference>
<feature type="compositionally biased region" description="Basic residues" evidence="4">
    <location>
        <begin position="132"/>
        <end position="142"/>
    </location>
</feature>
<dbReference type="InterPro" id="IPR009057">
    <property type="entry name" value="Homeodomain-like_sf"/>
</dbReference>
<dbReference type="InterPro" id="IPR017930">
    <property type="entry name" value="Myb_dom"/>
</dbReference>
<feature type="region of interest" description="Disordered" evidence="4">
    <location>
        <begin position="471"/>
        <end position="651"/>
    </location>
</feature>
<feature type="compositionally biased region" description="Basic and acidic residues" evidence="4">
    <location>
        <begin position="65"/>
        <end position="79"/>
    </location>
</feature>
<dbReference type="GO" id="GO:0003700">
    <property type="term" value="F:DNA-binding transcription factor activity"/>
    <property type="evidence" value="ECO:0007669"/>
    <property type="project" value="TreeGrafter"/>
</dbReference>
<feature type="compositionally biased region" description="Basic and acidic residues" evidence="4">
    <location>
        <begin position="776"/>
        <end position="796"/>
    </location>
</feature>
<dbReference type="EMBL" id="MU006243">
    <property type="protein sequence ID" value="KAF2819847.1"/>
    <property type="molecule type" value="Genomic_DNA"/>
</dbReference>
<dbReference type="Pfam" id="PF00249">
    <property type="entry name" value="Myb_DNA-binding"/>
    <property type="match status" value="1"/>
</dbReference>
<organism evidence="7 8">
    <name type="scientific">Ophiobolus disseminans</name>
    <dbReference type="NCBI Taxonomy" id="1469910"/>
    <lineage>
        <taxon>Eukaryota</taxon>
        <taxon>Fungi</taxon>
        <taxon>Dikarya</taxon>
        <taxon>Ascomycota</taxon>
        <taxon>Pezizomycotina</taxon>
        <taxon>Dothideomycetes</taxon>
        <taxon>Pleosporomycetidae</taxon>
        <taxon>Pleosporales</taxon>
        <taxon>Pleosporineae</taxon>
        <taxon>Phaeosphaeriaceae</taxon>
        <taxon>Ophiobolus</taxon>
    </lineage>
</organism>
<evidence type="ECO:0000256" key="1">
    <source>
        <dbReference type="ARBA" id="ARBA00004123"/>
    </source>
</evidence>
<evidence type="ECO:0000259" key="6">
    <source>
        <dbReference type="PROSITE" id="PS51294"/>
    </source>
</evidence>
<evidence type="ECO:0000313" key="8">
    <source>
        <dbReference type="Proteomes" id="UP000799424"/>
    </source>
</evidence>
<name>A0A6A6ZHZ9_9PLEO</name>
<dbReference type="InterPro" id="IPR051651">
    <property type="entry name" value="DMTF1_DNA-bind_reg"/>
</dbReference>
<comment type="subcellular location">
    <subcellularLocation>
        <location evidence="1">Nucleus</location>
    </subcellularLocation>
</comment>
<feature type="compositionally biased region" description="Acidic residues" evidence="4">
    <location>
        <begin position="819"/>
        <end position="829"/>
    </location>
</feature>
<dbReference type="Proteomes" id="UP000799424">
    <property type="component" value="Unassembled WGS sequence"/>
</dbReference>
<feature type="compositionally biased region" description="Basic and acidic residues" evidence="4">
    <location>
        <begin position="520"/>
        <end position="530"/>
    </location>
</feature>
<feature type="compositionally biased region" description="Polar residues" evidence="4">
    <location>
        <begin position="211"/>
        <end position="222"/>
    </location>
</feature>
<dbReference type="InterPro" id="IPR001005">
    <property type="entry name" value="SANT/Myb"/>
</dbReference>
<feature type="compositionally biased region" description="Polar residues" evidence="4">
    <location>
        <begin position="163"/>
        <end position="181"/>
    </location>
</feature>
<feature type="compositionally biased region" description="Polar residues" evidence="4">
    <location>
        <begin position="102"/>
        <end position="113"/>
    </location>
</feature>
<feature type="region of interest" description="Disordered" evidence="4">
    <location>
        <begin position="759"/>
        <end position="829"/>
    </location>
</feature>
<feature type="domain" description="Myb-like" evidence="5">
    <location>
        <begin position="401"/>
        <end position="474"/>
    </location>
</feature>
<keyword evidence="2" id="KW-0238">DNA-binding</keyword>